<evidence type="ECO:0000256" key="4">
    <source>
        <dbReference type="ARBA" id="ARBA00022452"/>
    </source>
</evidence>
<reference evidence="10 11" key="1">
    <citation type="submission" date="2017-01" db="EMBL/GenBank/DDBJ databases">
        <title>Genome sequencing of Arcobacter sp. LPB0137.</title>
        <authorList>
            <person name="Lee G.-W."/>
            <person name="Yi H."/>
        </authorList>
    </citation>
    <scope>NUCLEOTIDE SEQUENCE [LARGE SCALE GENOMIC DNA]</scope>
    <source>
        <strain evidence="10 11">LPB0137</strain>
    </source>
</reference>
<dbReference type="OrthoDB" id="9814637at2"/>
<keyword evidence="7" id="KW-0998">Cell outer membrane</keyword>
<dbReference type="PANTHER" id="PTHR30026:SF22">
    <property type="entry name" value="OUTER MEMBRANE EFFLUX PROTEIN"/>
    <property type="match status" value="1"/>
</dbReference>
<evidence type="ECO:0000256" key="8">
    <source>
        <dbReference type="SAM" id="SignalP"/>
    </source>
</evidence>
<keyword evidence="3" id="KW-0813">Transport</keyword>
<sequence length="641" mass="73692">MENNFFIKKVILLCLLLSQMNAAEYYKKVVLASFVNETRAEAKFSKLQNIIESKIQKQKEEYPFSVVVRPSGNKYIIAVEPFKSYEEAKKVLSALKSSFPTAFINNNAQVVDNNIEVIQDMTILKVKEEVKEVDKTVVVKEKPELKSEVNKVSNPYSLERMLNELIYTDPEIKERLFQYNSIVEEIDISDAGYYPTVDFIGKLGEKRSEKEQPDDSITKDTYGTSELTLRVVQNLFNGFGTQAAVNRDEARAKAAFNKYIEVAQDKMYRAIEAYIKVIRYKEVLEIAKSNVKIHEETLVKIEDRYEKGFSTLSEVERVKGRLALSKSNYVSETNNLIDAKFNFHKALGRNVDETRLVMPEFNGNIPKSLEHATDIAIHKNPSILVANHDIKVLQESLQYSRKNDYPTLDLELEGSRYNNLNGSSDANEDDLSAMLVLNYNLYSGGAHRAEKQKYISLLNYEYAHKNKLKRDVIEALGLSWSANKMIEEQYKYQLEYRDLTAKTKAAYDEEFQLGRRTLIDLLDVQDEVNNIKIKVIHNSYDLLFSKYRIIDAMGELYQSFGHEFKEDYKKDAVLAYVDQDGDKILNTEDQCDNSATPETNIYGCEGINCIQVNEIKFNTELKDQENQLDTTGIQNLWGVKN</sequence>
<dbReference type="Gene3D" id="1.20.1600.10">
    <property type="entry name" value="Outer membrane efflux proteins (OEP)"/>
    <property type="match status" value="1"/>
</dbReference>
<protein>
    <recommendedName>
        <fullName evidence="9">SPOR domain-containing protein</fullName>
    </recommendedName>
</protein>
<proteinExistence type="inferred from homology"/>
<keyword evidence="5" id="KW-0812">Transmembrane</keyword>
<dbReference type="Pfam" id="PF02321">
    <property type="entry name" value="OEP"/>
    <property type="match status" value="2"/>
</dbReference>
<keyword evidence="6" id="KW-0472">Membrane</keyword>
<evidence type="ECO:0000313" key="10">
    <source>
        <dbReference type="EMBL" id="APW64756.1"/>
    </source>
</evidence>
<dbReference type="RefSeq" id="WP_076083850.1">
    <property type="nucleotide sequence ID" value="NZ_CP019070.1"/>
</dbReference>
<organism evidence="10 11">
    <name type="scientific">Poseidonibacter parvus</name>
    <dbReference type="NCBI Taxonomy" id="1850254"/>
    <lineage>
        <taxon>Bacteria</taxon>
        <taxon>Pseudomonadati</taxon>
        <taxon>Campylobacterota</taxon>
        <taxon>Epsilonproteobacteria</taxon>
        <taxon>Campylobacterales</taxon>
        <taxon>Arcobacteraceae</taxon>
        <taxon>Poseidonibacter</taxon>
    </lineage>
</organism>
<dbReference type="GO" id="GO:0042834">
    <property type="term" value="F:peptidoglycan binding"/>
    <property type="evidence" value="ECO:0007669"/>
    <property type="project" value="InterPro"/>
</dbReference>
<dbReference type="InterPro" id="IPR010130">
    <property type="entry name" value="T1SS_OMP_TolC"/>
</dbReference>
<evidence type="ECO:0000256" key="6">
    <source>
        <dbReference type="ARBA" id="ARBA00023136"/>
    </source>
</evidence>
<name>A0A1P8KJS3_9BACT</name>
<keyword evidence="4" id="KW-1134">Transmembrane beta strand</keyword>
<evidence type="ECO:0000313" key="11">
    <source>
        <dbReference type="Proteomes" id="UP000186074"/>
    </source>
</evidence>
<comment type="similarity">
    <text evidence="2">Belongs to the outer membrane factor (OMF) (TC 1.B.17) family.</text>
</comment>
<dbReference type="Pfam" id="PF05036">
    <property type="entry name" value="SPOR"/>
    <property type="match status" value="1"/>
</dbReference>
<dbReference type="GO" id="GO:1990281">
    <property type="term" value="C:efflux pump complex"/>
    <property type="evidence" value="ECO:0007669"/>
    <property type="project" value="TreeGrafter"/>
</dbReference>
<dbReference type="GO" id="GO:0015562">
    <property type="term" value="F:efflux transmembrane transporter activity"/>
    <property type="evidence" value="ECO:0007669"/>
    <property type="project" value="InterPro"/>
</dbReference>
<dbReference type="Proteomes" id="UP000186074">
    <property type="component" value="Chromosome"/>
</dbReference>
<dbReference type="SUPFAM" id="SSF56954">
    <property type="entry name" value="Outer membrane efflux proteins (OEP)"/>
    <property type="match status" value="1"/>
</dbReference>
<feature type="signal peptide" evidence="8">
    <location>
        <begin position="1"/>
        <end position="22"/>
    </location>
</feature>
<dbReference type="NCBIfam" id="TIGR01844">
    <property type="entry name" value="type_I_sec_TolC"/>
    <property type="match status" value="1"/>
</dbReference>
<evidence type="ECO:0000256" key="2">
    <source>
        <dbReference type="ARBA" id="ARBA00007613"/>
    </source>
</evidence>
<evidence type="ECO:0000256" key="3">
    <source>
        <dbReference type="ARBA" id="ARBA00022448"/>
    </source>
</evidence>
<keyword evidence="8" id="KW-0732">Signal</keyword>
<evidence type="ECO:0000259" key="9">
    <source>
        <dbReference type="PROSITE" id="PS51724"/>
    </source>
</evidence>
<dbReference type="PANTHER" id="PTHR30026">
    <property type="entry name" value="OUTER MEMBRANE PROTEIN TOLC"/>
    <property type="match status" value="1"/>
</dbReference>
<dbReference type="GO" id="GO:0015288">
    <property type="term" value="F:porin activity"/>
    <property type="evidence" value="ECO:0007669"/>
    <property type="project" value="TreeGrafter"/>
</dbReference>
<evidence type="ECO:0000256" key="5">
    <source>
        <dbReference type="ARBA" id="ARBA00022692"/>
    </source>
</evidence>
<dbReference type="AlphaFoldDB" id="A0A1P8KJS3"/>
<comment type="subcellular location">
    <subcellularLocation>
        <location evidence="1">Cell outer membrane</location>
    </subcellularLocation>
</comment>
<dbReference type="GO" id="GO:0009279">
    <property type="term" value="C:cell outer membrane"/>
    <property type="evidence" value="ECO:0007669"/>
    <property type="project" value="UniProtKB-SubCell"/>
</dbReference>
<feature type="domain" description="SPOR" evidence="9">
    <location>
        <begin position="21"/>
        <end position="113"/>
    </location>
</feature>
<dbReference type="KEGG" id="alp:LPB137_02295"/>
<accession>A0A1P8KJS3</accession>
<evidence type="ECO:0000256" key="7">
    <source>
        <dbReference type="ARBA" id="ARBA00023237"/>
    </source>
</evidence>
<dbReference type="InterPro" id="IPR051906">
    <property type="entry name" value="TolC-like"/>
</dbReference>
<evidence type="ECO:0000256" key="1">
    <source>
        <dbReference type="ARBA" id="ARBA00004442"/>
    </source>
</evidence>
<dbReference type="STRING" id="1850254.LPB137_02295"/>
<dbReference type="InterPro" id="IPR003423">
    <property type="entry name" value="OMP_efflux"/>
</dbReference>
<keyword evidence="11" id="KW-1185">Reference proteome</keyword>
<feature type="chain" id="PRO_5012726952" description="SPOR domain-containing protein" evidence="8">
    <location>
        <begin position="23"/>
        <end position="641"/>
    </location>
</feature>
<gene>
    <name evidence="10" type="ORF">LPB137_02295</name>
</gene>
<dbReference type="InterPro" id="IPR007730">
    <property type="entry name" value="SPOR-like_dom"/>
</dbReference>
<dbReference type="EMBL" id="CP019070">
    <property type="protein sequence ID" value="APW64756.1"/>
    <property type="molecule type" value="Genomic_DNA"/>
</dbReference>
<dbReference type="PROSITE" id="PS51724">
    <property type="entry name" value="SPOR"/>
    <property type="match status" value="1"/>
</dbReference>